<name>A0A8H3IBH2_9LECA</name>
<feature type="transmembrane region" description="Helical" evidence="4">
    <location>
        <begin position="130"/>
        <end position="149"/>
    </location>
</feature>
<comment type="caution">
    <text evidence="6">The sequence shown here is derived from an EMBL/GenBank/DDBJ whole genome shotgun (WGS) entry which is preliminary data.</text>
</comment>
<dbReference type="AlphaFoldDB" id="A0A8H3IBH2"/>
<dbReference type="Pfam" id="PF07690">
    <property type="entry name" value="MFS_1"/>
    <property type="match status" value="1"/>
</dbReference>
<feature type="transmembrane region" description="Helical" evidence="4">
    <location>
        <begin position="695"/>
        <end position="713"/>
    </location>
</feature>
<keyword evidence="4" id="KW-0472">Membrane</keyword>
<dbReference type="InterPro" id="IPR011701">
    <property type="entry name" value="MFS"/>
</dbReference>
<feature type="transmembrane region" description="Helical" evidence="4">
    <location>
        <begin position="620"/>
        <end position="642"/>
    </location>
</feature>
<keyword evidence="2" id="KW-1003">Cell membrane</keyword>
<feature type="transmembrane region" description="Helical" evidence="4">
    <location>
        <begin position="16"/>
        <end position="37"/>
    </location>
</feature>
<comment type="subcellular location">
    <subcellularLocation>
        <location evidence="1">Cell inner membrane</location>
        <topology evidence="1">Multi-pass membrane protein</topology>
    </subcellularLocation>
</comment>
<dbReference type="InterPro" id="IPR036259">
    <property type="entry name" value="MFS_trans_sf"/>
</dbReference>
<feature type="transmembrane region" description="Helical" evidence="4">
    <location>
        <begin position="779"/>
        <end position="799"/>
    </location>
</feature>
<dbReference type="GO" id="GO:0022857">
    <property type="term" value="F:transmembrane transporter activity"/>
    <property type="evidence" value="ECO:0007669"/>
    <property type="project" value="InterPro"/>
</dbReference>
<dbReference type="InterPro" id="IPR050375">
    <property type="entry name" value="MFS_TsgA-like"/>
</dbReference>
<accession>A0A8H3IBH2</accession>
<dbReference type="PANTHER" id="PTHR43702">
    <property type="entry name" value="L-FUCOSE-PROTON SYMPORTER"/>
    <property type="match status" value="1"/>
</dbReference>
<feature type="transmembrane region" description="Helical" evidence="4">
    <location>
        <begin position="49"/>
        <end position="74"/>
    </location>
</feature>
<sequence>MADSAPLAMQDRGPTVLAVVVALVCVSTAFIVLRLISRVGVVKRVSHDDYAIVLAWLVAFGFSFSICYGTGVGLGRHEADVAPHDRESLKKAEYAFSVLYNPALMATKTSICLFYLTLSKNHPVFRWSTIATLAMVNVAGLALTILNILQCRPVGAAFDDPIKPTAKCIDIVTLYLSSSPVNIITDLAILFLPMPILTSMRLPRNEKLILIITFSFGAFVAVVDVVRIAYLESAALARLQNTSGSAASNAEYDYSWIASLSFMWSAVEVHVGIIVACVPGVKPLVSKVFPNLLGRIKQAGELTGNPFYGPGDAQWANLAPTAQSTSISAPPRPPTTASHLTANREDDMGMLDFLTTPDTTPVMLQHTQTAAATTGTTRPRTPSLTIFDFVNDTQAKSMVKLTNKQSYIPLALVTILFFLWGFAYGLLQVLNQQFQTIVGTSAGQAVALHSAYYAAYFFAPLTFGRYIFKKWGFKATFITGLCVYGVGTLVFWPSAVLASFPAFLVSNFIIGLGVATLETAGNPFISLCGPPEYAEVRLNVSQGVQAIGSVVSPILAKKVLFRSVLDAPSLIDVQWTYLGIALFDVCLALIFFYLPIPEASDDDLEEMAESRESVFRRKSAGLPVIYMTLIFGVFSQFCYVGGQESVATYFEQYVAYVKPTSDISPFDYQAVGHSVFAVGRFITAVAGLLIKPRRILFLLFIGAIVTSALAMSLDGYKGVAMIVLVLFFESGIFSLIFAISLRGLGKHSKTGSVFLTAATSGGAIIPAIMWPVASDHNVRYAFCVVVAIFAFGALMPIYLSISPAAKKQVDPVHSRRNSVLGAEMRPTTPYKANRIFSAVVRRKKTSSETTTSDLPTCEHVEREGAQSRCSCHANGRGGECSCRRDGPTDTEQWPG</sequence>
<feature type="domain" description="Major facilitator superfamily (MFS) profile" evidence="5">
    <location>
        <begin position="409"/>
        <end position="804"/>
    </location>
</feature>
<evidence type="ECO:0000259" key="5">
    <source>
        <dbReference type="PROSITE" id="PS50850"/>
    </source>
</evidence>
<feature type="transmembrane region" description="Helical" evidence="4">
    <location>
        <begin position="475"/>
        <end position="492"/>
    </location>
</feature>
<proteinExistence type="predicted"/>
<keyword evidence="4" id="KW-0812">Transmembrane</keyword>
<gene>
    <name evidence="6" type="ORF">IMSHALPRED_001962</name>
</gene>
<evidence type="ECO:0000256" key="2">
    <source>
        <dbReference type="ARBA" id="ARBA00022475"/>
    </source>
</evidence>
<feature type="transmembrane region" description="Helical" evidence="4">
    <location>
        <begin position="169"/>
        <end position="196"/>
    </location>
</feature>
<evidence type="ECO:0000256" key="4">
    <source>
        <dbReference type="SAM" id="Phobius"/>
    </source>
</evidence>
<feature type="transmembrane region" description="Helical" evidence="4">
    <location>
        <begin position="670"/>
        <end position="690"/>
    </location>
</feature>
<evidence type="ECO:0000256" key="1">
    <source>
        <dbReference type="ARBA" id="ARBA00004429"/>
    </source>
</evidence>
<feature type="transmembrane region" description="Helical" evidence="4">
    <location>
        <begin position="575"/>
        <end position="594"/>
    </location>
</feature>
<dbReference type="Gene3D" id="1.20.1250.20">
    <property type="entry name" value="MFS general substrate transporter like domains"/>
    <property type="match status" value="2"/>
</dbReference>
<protein>
    <recommendedName>
        <fullName evidence="5">Major facilitator superfamily (MFS) profile domain-containing protein</fullName>
    </recommendedName>
</protein>
<dbReference type="InterPro" id="IPR049326">
    <property type="entry name" value="Rhodopsin_dom_fungi"/>
</dbReference>
<dbReference type="SUPFAM" id="SSF103473">
    <property type="entry name" value="MFS general substrate transporter"/>
    <property type="match status" value="1"/>
</dbReference>
<organism evidence="6 7">
    <name type="scientific">Imshaugia aleurites</name>
    <dbReference type="NCBI Taxonomy" id="172621"/>
    <lineage>
        <taxon>Eukaryota</taxon>
        <taxon>Fungi</taxon>
        <taxon>Dikarya</taxon>
        <taxon>Ascomycota</taxon>
        <taxon>Pezizomycotina</taxon>
        <taxon>Lecanoromycetes</taxon>
        <taxon>OSLEUM clade</taxon>
        <taxon>Lecanoromycetidae</taxon>
        <taxon>Lecanorales</taxon>
        <taxon>Lecanorineae</taxon>
        <taxon>Parmeliaceae</taxon>
        <taxon>Imshaugia</taxon>
    </lineage>
</organism>
<evidence type="ECO:0000313" key="7">
    <source>
        <dbReference type="Proteomes" id="UP000664534"/>
    </source>
</evidence>
<dbReference type="Proteomes" id="UP000664534">
    <property type="component" value="Unassembled WGS sequence"/>
</dbReference>
<reference evidence="6" key="1">
    <citation type="submission" date="2021-03" db="EMBL/GenBank/DDBJ databases">
        <authorList>
            <person name="Tagirdzhanova G."/>
        </authorList>
    </citation>
    <scope>NUCLEOTIDE SEQUENCE</scope>
</reference>
<dbReference type="PANTHER" id="PTHR43702:SF13">
    <property type="entry name" value="MONOSACCHARIDE TRANSPORTER, PUTATIVE (AFU_ORTHOLOGUE AFUA_4G06630)-RELATED"/>
    <property type="match status" value="1"/>
</dbReference>
<dbReference type="OrthoDB" id="546893at2759"/>
<dbReference type="InterPro" id="IPR020846">
    <property type="entry name" value="MFS_dom"/>
</dbReference>
<feature type="transmembrane region" description="Helical" evidence="4">
    <location>
        <begin position="407"/>
        <end position="430"/>
    </location>
</feature>
<dbReference type="PROSITE" id="PS50850">
    <property type="entry name" value="MFS"/>
    <property type="match status" value="1"/>
</dbReference>
<feature type="transmembrane region" description="Helical" evidence="4">
    <location>
        <begin position="450"/>
        <end position="468"/>
    </location>
</feature>
<feature type="transmembrane region" description="Helical" evidence="4">
    <location>
        <begin position="719"/>
        <end position="741"/>
    </location>
</feature>
<dbReference type="GO" id="GO:0005886">
    <property type="term" value="C:plasma membrane"/>
    <property type="evidence" value="ECO:0007669"/>
    <property type="project" value="UniProtKB-SubCell"/>
</dbReference>
<dbReference type="EMBL" id="CAJPDT010000013">
    <property type="protein sequence ID" value="CAF9914620.1"/>
    <property type="molecule type" value="Genomic_DNA"/>
</dbReference>
<feature type="transmembrane region" description="Helical" evidence="4">
    <location>
        <begin position="753"/>
        <end position="773"/>
    </location>
</feature>
<evidence type="ECO:0000256" key="3">
    <source>
        <dbReference type="SAM" id="MobiDB-lite"/>
    </source>
</evidence>
<keyword evidence="4" id="KW-1133">Transmembrane helix</keyword>
<dbReference type="Pfam" id="PF20684">
    <property type="entry name" value="Fung_rhodopsin"/>
    <property type="match status" value="1"/>
</dbReference>
<feature type="region of interest" description="Disordered" evidence="3">
    <location>
        <begin position="872"/>
        <end position="895"/>
    </location>
</feature>
<keyword evidence="7" id="KW-1185">Reference proteome</keyword>
<feature type="transmembrane region" description="Helical" evidence="4">
    <location>
        <begin position="208"/>
        <end position="230"/>
    </location>
</feature>
<evidence type="ECO:0000313" key="6">
    <source>
        <dbReference type="EMBL" id="CAF9914620.1"/>
    </source>
</evidence>